<evidence type="ECO:0000313" key="2">
    <source>
        <dbReference type="Proteomes" id="UP000325030"/>
    </source>
</evidence>
<dbReference type="EMBL" id="AP018930">
    <property type="protein sequence ID" value="BBG25513.1"/>
    <property type="molecule type" value="Genomic_DNA"/>
</dbReference>
<accession>A0A510DZ40</accession>
<sequence>MKIVLGIPDGRLPIWELGVPLMINQLTWEKIPWENETWVDSGGYQIMMRRMDVNLETVYKKYTYLNAKVFMSLDRPVPPCSPVPRENFQNFEFLYHKLEDRDIVPVIHAYNRESLMESIDFYKSYGVKKIAYGGIVPPTMGQRGSRDLVRKIYKVIRKHLSSTWIHVLGAGSPYMRTIFYDANSVDTSTYRIKAIHGMVIIPGKGERYVGERKIVWRVKRASQEELDSLLSFLEKTSFPFRVDLSHWKQRSLINAWVLIKSSYSSKRQEVEPEMNLSEMEDEIGEQCDKLSNSLLSA</sequence>
<evidence type="ECO:0008006" key="3">
    <source>
        <dbReference type="Google" id="ProtNLM"/>
    </source>
</evidence>
<organism evidence="1 2">
    <name type="scientific">Sulfuracidifex tepidarius</name>
    <dbReference type="NCBI Taxonomy" id="1294262"/>
    <lineage>
        <taxon>Archaea</taxon>
        <taxon>Thermoproteota</taxon>
        <taxon>Thermoprotei</taxon>
        <taxon>Sulfolobales</taxon>
        <taxon>Sulfolobaceae</taxon>
        <taxon>Sulfuracidifex</taxon>
    </lineage>
</organism>
<protein>
    <recommendedName>
        <fullName evidence="3">Queuine tRNA-ribosyltransferase</fullName>
    </recommendedName>
</protein>
<dbReference type="Proteomes" id="UP000325030">
    <property type="component" value="Chromosome"/>
</dbReference>
<dbReference type="GO" id="GO:0006400">
    <property type="term" value="P:tRNA modification"/>
    <property type="evidence" value="ECO:0007669"/>
    <property type="project" value="InterPro"/>
</dbReference>
<dbReference type="SUPFAM" id="SSF51713">
    <property type="entry name" value="tRNA-guanine transglycosylase"/>
    <property type="match status" value="1"/>
</dbReference>
<proteinExistence type="predicted"/>
<dbReference type="GeneID" id="41716544"/>
<reference evidence="2" key="1">
    <citation type="submission" date="2018-09" db="EMBL/GenBank/DDBJ databases">
        <title>Complete Genome Sequencing of Sulfolobus sp. JCM 16834.</title>
        <authorList>
            <person name="Kato S."/>
            <person name="Itoh T."/>
            <person name="Ohkuma M."/>
        </authorList>
    </citation>
    <scope>NUCLEOTIDE SEQUENCE [LARGE SCALE GENOMIC DNA]</scope>
    <source>
        <strain evidence="2">IC-007</strain>
    </source>
</reference>
<dbReference type="InterPro" id="IPR036511">
    <property type="entry name" value="TGT-like_sf"/>
</dbReference>
<dbReference type="Gene3D" id="3.20.20.105">
    <property type="entry name" value="Queuine tRNA-ribosyltransferase-like"/>
    <property type="match status" value="1"/>
</dbReference>
<name>A0A510DZ40_9CREN</name>
<dbReference type="AlphaFoldDB" id="A0A510DZ40"/>
<gene>
    <name evidence="1" type="ORF">IC007_0018</name>
</gene>
<evidence type="ECO:0000313" key="1">
    <source>
        <dbReference type="EMBL" id="BBG25513.1"/>
    </source>
</evidence>
<dbReference type="RefSeq" id="WP_149564543.1">
    <property type="nucleotide sequence ID" value="NZ_AP018930.1"/>
</dbReference>